<dbReference type="EMBL" id="AMGW01000001">
    <property type="protein sequence ID" value="EXJ64687.1"/>
    <property type="molecule type" value="Genomic_DNA"/>
</dbReference>
<dbReference type="CDD" id="cd04301">
    <property type="entry name" value="NAT_SF"/>
    <property type="match status" value="1"/>
</dbReference>
<comment type="caution">
    <text evidence="2">The sequence shown here is derived from an EMBL/GenBank/DDBJ whole genome shotgun (WGS) entry which is preliminary data.</text>
</comment>
<dbReference type="InterPro" id="IPR052523">
    <property type="entry name" value="Trichothecene_AcTrans"/>
</dbReference>
<name>W9W995_9EURO</name>
<dbReference type="PANTHER" id="PTHR42791:SF2">
    <property type="entry name" value="N-ACETYLTRANSFERASE DOMAIN-CONTAINING PROTEIN"/>
    <property type="match status" value="1"/>
</dbReference>
<dbReference type="eggNOG" id="ENOG502RB1H">
    <property type="taxonomic scope" value="Eukaryota"/>
</dbReference>
<accession>W9W995</accession>
<evidence type="ECO:0000313" key="2">
    <source>
        <dbReference type="EMBL" id="EXJ64687.1"/>
    </source>
</evidence>
<reference evidence="2 3" key="1">
    <citation type="submission" date="2013-03" db="EMBL/GenBank/DDBJ databases">
        <title>The Genome Sequence of Cladophialophora yegresii CBS 114405.</title>
        <authorList>
            <consortium name="The Broad Institute Genomics Platform"/>
            <person name="Cuomo C."/>
            <person name="de Hoog S."/>
            <person name="Gorbushina A."/>
            <person name="Walker B."/>
            <person name="Young S.K."/>
            <person name="Zeng Q."/>
            <person name="Gargeya S."/>
            <person name="Fitzgerald M."/>
            <person name="Haas B."/>
            <person name="Abouelleil A."/>
            <person name="Allen A.W."/>
            <person name="Alvarado L."/>
            <person name="Arachchi H.M."/>
            <person name="Berlin A.M."/>
            <person name="Chapman S.B."/>
            <person name="Gainer-Dewar J."/>
            <person name="Goldberg J."/>
            <person name="Griggs A."/>
            <person name="Gujja S."/>
            <person name="Hansen M."/>
            <person name="Howarth C."/>
            <person name="Imamovic A."/>
            <person name="Ireland A."/>
            <person name="Larimer J."/>
            <person name="McCowan C."/>
            <person name="Murphy C."/>
            <person name="Pearson M."/>
            <person name="Poon T.W."/>
            <person name="Priest M."/>
            <person name="Roberts A."/>
            <person name="Saif S."/>
            <person name="Shea T."/>
            <person name="Sisk P."/>
            <person name="Sykes S."/>
            <person name="Wortman J."/>
            <person name="Nusbaum C."/>
            <person name="Birren B."/>
        </authorList>
    </citation>
    <scope>NUCLEOTIDE SEQUENCE [LARGE SCALE GENOMIC DNA]</scope>
    <source>
        <strain evidence="2 3">CBS 114405</strain>
    </source>
</reference>
<dbReference type="GeneID" id="19175639"/>
<protein>
    <recommendedName>
        <fullName evidence="1">N-acetyltransferase domain-containing protein</fullName>
    </recommendedName>
</protein>
<feature type="domain" description="N-acetyltransferase" evidence="1">
    <location>
        <begin position="124"/>
        <end position="270"/>
    </location>
</feature>
<dbReference type="GO" id="GO:0016747">
    <property type="term" value="F:acyltransferase activity, transferring groups other than amino-acyl groups"/>
    <property type="evidence" value="ECO:0007669"/>
    <property type="project" value="InterPro"/>
</dbReference>
<dbReference type="InterPro" id="IPR016181">
    <property type="entry name" value="Acyl_CoA_acyltransferase"/>
</dbReference>
<dbReference type="InterPro" id="IPR000182">
    <property type="entry name" value="GNAT_dom"/>
</dbReference>
<dbReference type="Gene3D" id="3.40.630.30">
    <property type="match status" value="1"/>
</dbReference>
<organism evidence="2 3">
    <name type="scientific">Cladophialophora yegresii CBS 114405</name>
    <dbReference type="NCBI Taxonomy" id="1182544"/>
    <lineage>
        <taxon>Eukaryota</taxon>
        <taxon>Fungi</taxon>
        <taxon>Dikarya</taxon>
        <taxon>Ascomycota</taxon>
        <taxon>Pezizomycotina</taxon>
        <taxon>Eurotiomycetes</taxon>
        <taxon>Chaetothyriomycetidae</taxon>
        <taxon>Chaetothyriales</taxon>
        <taxon>Herpotrichiellaceae</taxon>
        <taxon>Cladophialophora</taxon>
    </lineage>
</organism>
<dbReference type="Proteomes" id="UP000019473">
    <property type="component" value="Unassembled WGS sequence"/>
</dbReference>
<dbReference type="RefSeq" id="XP_007753254.1">
    <property type="nucleotide sequence ID" value="XM_007755064.1"/>
</dbReference>
<dbReference type="PROSITE" id="PS51186">
    <property type="entry name" value="GNAT"/>
    <property type="match status" value="1"/>
</dbReference>
<dbReference type="HOGENOM" id="CLU_078833_0_0_1"/>
<sequence length="274" mass="30344">MEPLSLLPGSEVAVKPITSEADLPFCARLADRAVKPDPFHEFKARYSSQNVYEETLQKLTESLRDDRGKYCLLKAVVPASSRSGADDAEIIVGFAQWRRGYVEVPKMDPFATRKAPETNTSLDIGIPCVASAEAKEHGTPGADTTDLGSVAGAKVQNPRKTQPFYSNPHDELARKLMNTYIGTMRGKRHVYLHRLIVDPSYQRQGIGQKLLNWGIETADRENIGAWLFCRPAGYKLYERNGWKALLTTEVDVPDEDLIVPPVVVMLRPPAGHGG</sequence>
<evidence type="ECO:0000313" key="3">
    <source>
        <dbReference type="Proteomes" id="UP000019473"/>
    </source>
</evidence>
<dbReference type="SUPFAM" id="SSF55729">
    <property type="entry name" value="Acyl-CoA N-acyltransferases (Nat)"/>
    <property type="match status" value="1"/>
</dbReference>
<dbReference type="VEuPathDB" id="FungiDB:A1O7_01025"/>
<dbReference type="STRING" id="1182544.W9W995"/>
<dbReference type="AlphaFoldDB" id="W9W995"/>
<gene>
    <name evidence="2" type="ORF">A1O7_01025</name>
</gene>
<dbReference type="OrthoDB" id="2744543at2759"/>
<dbReference type="PANTHER" id="PTHR42791">
    <property type="entry name" value="GNAT FAMILY ACETYLTRANSFERASE"/>
    <property type="match status" value="1"/>
</dbReference>
<keyword evidence="3" id="KW-1185">Reference proteome</keyword>
<proteinExistence type="predicted"/>
<dbReference type="Pfam" id="PF00583">
    <property type="entry name" value="Acetyltransf_1"/>
    <property type="match status" value="1"/>
</dbReference>
<evidence type="ECO:0000259" key="1">
    <source>
        <dbReference type="PROSITE" id="PS51186"/>
    </source>
</evidence>